<reference evidence="3 4" key="1">
    <citation type="submission" date="2014-05" db="EMBL/GenBank/DDBJ databases">
        <title>Draft Genome Sequence of Nitratireductor basaltis Strain UMTGB225, A Marine Bacterium Isolated from Green Barrel Tunicate.</title>
        <authorList>
            <person name="Gan H.Y."/>
        </authorList>
    </citation>
    <scope>NUCLEOTIDE SEQUENCE [LARGE SCALE GENOMIC DNA]</scope>
    <source>
        <strain evidence="3 4">UMTGB225</strain>
    </source>
</reference>
<dbReference type="SUPFAM" id="SSF103481">
    <property type="entry name" value="Multidrug resistance efflux transporter EmrE"/>
    <property type="match status" value="2"/>
</dbReference>
<feature type="transmembrane region" description="Helical" evidence="1">
    <location>
        <begin position="238"/>
        <end position="256"/>
    </location>
</feature>
<dbReference type="Pfam" id="PF00892">
    <property type="entry name" value="EamA"/>
    <property type="match status" value="1"/>
</dbReference>
<feature type="transmembrane region" description="Helical" evidence="1">
    <location>
        <begin position="126"/>
        <end position="143"/>
    </location>
</feature>
<sequence length="300" mass="32430">MAPSDDNHTKGLLLTAFGGLVLTIDIPLIRLADGDHWPILMVRSAITFSVSLIVWLVWRSFSSKAPAFVPGRTGLLVAALYGLSAVTFMGAVFYTTTANLVFILALNSMFAALFSWLFLKERPAPATLVAMVFMLAGVLIIVGDSIGTGNLAGDLMALASAIMIAAAITITRHSGKDMGFTALAAILLPFLVGAFMTSKVGYRIDDPLWIIINGAIIMPIAFFCLANGPKYLSGPEVAMFYLLETVLAPIWVWMIFSEIPSTQSLVGGTILIVTLIAHSLWQLHQGRRRRQAARALRHPI</sequence>
<comment type="caution">
    <text evidence="3">The sequence shown here is derived from an EMBL/GenBank/DDBJ whole genome shotgun (WGS) entry which is preliminary data.</text>
</comment>
<dbReference type="InterPro" id="IPR000620">
    <property type="entry name" value="EamA_dom"/>
</dbReference>
<protein>
    <submittedName>
        <fullName evidence="3">Membrane protein</fullName>
    </submittedName>
</protein>
<dbReference type="GO" id="GO:0016020">
    <property type="term" value="C:membrane"/>
    <property type="evidence" value="ECO:0007669"/>
    <property type="project" value="InterPro"/>
</dbReference>
<feature type="transmembrane region" description="Helical" evidence="1">
    <location>
        <begin position="37"/>
        <end position="61"/>
    </location>
</feature>
<gene>
    <name evidence="3" type="ORF">EL18_01501</name>
</gene>
<organism evidence="3 4">
    <name type="scientific">Nitratireductor basaltis</name>
    <dbReference type="NCBI Taxonomy" id="472175"/>
    <lineage>
        <taxon>Bacteria</taxon>
        <taxon>Pseudomonadati</taxon>
        <taxon>Pseudomonadota</taxon>
        <taxon>Alphaproteobacteria</taxon>
        <taxon>Hyphomicrobiales</taxon>
        <taxon>Phyllobacteriaceae</taxon>
        <taxon>Nitratireductor</taxon>
    </lineage>
</organism>
<feature type="transmembrane region" description="Helical" evidence="1">
    <location>
        <begin position="262"/>
        <end position="281"/>
    </location>
</feature>
<dbReference type="Proteomes" id="UP000053675">
    <property type="component" value="Unassembled WGS sequence"/>
</dbReference>
<keyword evidence="1" id="KW-1133">Transmembrane helix</keyword>
<dbReference type="OrthoDB" id="9810239at2"/>
<dbReference type="PANTHER" id="PTHR22911">
    <property type="entry name" value="ACYL-MALONYL CONDENSING ENZYME-RELATED"/>
    <property type="match status" value="1"/>
</dbReference>
<dbReference type="PANTHER" id="PTHR22911:SF137">
    <property type="entry name" value="SOLUTE CARRIER FAMILY 35 MEMBER G2-RELATED"/>
    <property type="match status" value="1"/>
</dbReference>
<evidence type="ECO:0000256" key="1">
    <source>
        <dbReference type="SAM" id="Phobius"/>
    </source>
</evidence>
<feature type="domain" description="EamA" evidence="2">
    <location>
        <begin position="10"/>
        <end position="142"/>
    </location>
</feature>
<name>A0A084UBY0_9HYPH</name>
<accession>A0A084UBY0</accession>
<feature type="transmembrane region" description="Helical" evidence="1">
    <location>
        <begin position="100"/>
        <end position="119"/>
    </location>
</feature>
<dbReference type="eggNOG" id="COG0697">
    <property type="taxonomic scope" value="Bacteria"/>
</dbReference>
<feature type="transmembrane region" description="Helical" evidence="1">
    <location>
        <begin position="12"/>
        <end position="31"/>
    </location>
</feature>
<evidence type="ECO:0000259" key="2">
    <source>
        <dbReference type="Pfam" id="PF00892"/>
    </source>
</evidence>
<dbReference type="STRING" id="472175.EL18_01501"/>
<keyword evidence="1" id="KW-0812">Transmembrane</keyword>
<dbReference type="InterPro" id="IPR037185">
    <property type="entry name" value="EmrE-like"/>
</dbReference>
<evidence type="ECO:0000313" key="4">
    <source>
        <dbReference type="Proteomes" id="UP000053675"/>
    </source>
</evidence>
<feature type="transmembrane region" description="Helical" evidence="1">
    <location>
        <begin position="208"/>
        <end position="226"/>
    </location>
</feature>
<evidence type="ECO:0000313" key="3">
    <source>
        <dbReference type="EMBL" id="KFB10466.1"/>
    </source>
</evidence>
<keyword evidence="4" id="KW-1185">Reference proteome</keyword>
<proteinExistence type="predicted"/>
<dbReference type="AlphaFoldDB" id="A0A084UBY0"/>
<dbReference type="EMBL" id="JMQM01000001">
    <property type="protein sequence ID" value="KFB10466.1"/>
    <property type="molecule type" value="Genomic_DNA"/>
</dbReference>
<keyword evidence="1" id="KW-0472">Membrane</keyword>
<dbReference type="PATRIC" id="fig|472175.3.peg.1513"/>
<feature type="transmembrane region" description="Helical" evidence="1">
    <location>
        <begin position="178"/>
        <end position="196"/>
    </location>
</feature>
<feature type="transmembrane region" description="Helical" evidence="1">
    <location>
        <begin position="155"/>
        <end position="171"/>
    </location>
</feature>
<feature type="transmembrane region" description="Helical" evidence="1">
    <location>
        <begin position="73"/>
        <end position="94"/>
    </location>
</feature>
<dbReference type="RefSeq" id="WP_036481328.1">
    <property type="nucleotide sequence ID" value="NZ_JMQM01000001.1"/>
</dbReference>